<keyword evidence="6" id="KW-1185">Reference proteome</keyword>
<dbReference type="Pfam" id="PF00095">
    <property type="entry name" value="WAP"/>
    <property type="match status" value="3"/>
</dbReference>
<dbReference type="InterPro" id="IPR008197">
    <property type="entry name" value="WAP_dom"/>
</dbReference>
<organism evidence="5 6">
    <name type="scientific">Poecilia formosa</name>
    <name type="common">Amazon molly</name>
    <name type="synonym">Limia formosa</name>
    <dbReference type="NCBI Taxonomy" id="48698"/>
    <lineage>
        <taxon>Eukaryota</taxon>
        <taxon>Metazoa</taxon>
        <taxon>Chordata</taxon>
        <taxon>Craniata</taxon>
        <taxon>Vertebrata</taxon>
        <taxon>Euteleostomi</taxon>
        <taxon>Actinopterygii</taxon>
        <taxon>Neopterygii</taxon>
        <taxon>Teleostei</taxon>
        <taxon>Neoteleostei</taxon>
        <taxon>Acanthomorphata</taxon>
        <taxon>Ovalentaria</taxon>
        <taxon>Atherinomorphae</taxon>
        <taxon>Cyprinodontiformes</taxon>
        <taxon>Poeciliidae</taxon>
        <taxon>Poeciliinae</taxon>
        <taxon>Poecilia</taxon>
    </lineage>
</organism>
<dbReference type="SMART" id="SM00217">
    <property type="entry name" value="WAP"/>
    <property type="match status" value="3"/>
</dbReference>
<dbReference type="InterPro" id="IPR036645">
    <property type="entry name" value="Elafin-like_sf"/>
</dbReference>
<dbReference type="OMA" id="GRECMAP"/>
<keyword evidence="1 3" id="KW-0732">Signal</keyword>
<feature type="signal peptide" evidence="3">
    <location>
        <begin position="1"/>
        <end position="24"/>
    </location>
</feature>
<proteinExistence type="predicted"/>
<evidence type="ECO:0000256" key="1">
    <source>
        <dbReference type="ARBA" id="ARBA00022729"/>
    </source>
</evidence>
<evidence type="ECO:0000313" key="6">
    <source>
        <dbReference type="Proteomes" id="UP000028760"/>
    </source>
</evidence>
<keyword evidence="2" id="KW-1015">Disulfide bond</keyword>
<dbReference type="Proteomes" id="UP000028760">
    <property type="component" value="Unassembled WGS sequence"/>
</dbReference>
<dbReference type="GeneTree" id="ENSGT00940000165527"/>
<dbReference type="GO" id="GO:0019731">
    <property type="term" value="P:antibacterial humoral response"/>
    <property type="evidence" value="ECO:0007669"/>
    <property type="project" value="TreeGrafter"/>
</dbReference>
<feature type="chain" id="PRO_5001927896" description="WAP domain-containing protein" evidence="3">
    <location>
        <begin position="25"/>
        <end position="164"/>
    </location>
</feature>
<dbReference type="InterPro" id="IPR050514">
    <property type="entry name" value="WAP_four-disulfide_core"/>
</dbReference>
<dbReference type="Gene3D" id="4.10.75.10">
    <property type="entry name" value="Elafin-like"/>
    <property type="match status" value="3"/>
</dbReference>
<name>A0A096MEM4_POEFO</name>
<reference evidence="5" key="2">
    <citation type="submission" date="2025-08" db="UniProtKB">
        <authorList>
            <consortium name="Ensembl"/>
        </authorList>
    </citation>
    <scope>IDENTIFICATION</scope>
</reference>
<dbReference type="EMBL" id="AYCK01005319">
    <property type="status" value="NOT_ANNOTATED_CDS"/>
    <property type="molecule type" value="Genomic_DNA"/>
</dbReference>
<sequence>MEMYYFIKTALVFAFGLCVQGSKGISKPGTCPKVFNTFVPAKPCFHDGCCPGEEKCCLYTEGSVCAPPILSNPECPDPQGKTGVCAELCYSDKDCLCSELCCSNGCGHECISTTPDKPGICGSPWYFVWCGDRCQQDADCSGHLKCCPTLWGHVCQEPYLSPWH</sequence>
<dbReference type="PANTHER" id="PTHR19441:SF30">
    <property type="entry name" value="ELAFIN"/>
    <property type="match status" value="1"/>
</dbReference>
<evidence type="ECO:0000256" key="2">
    <source>
        <dbReference type="ARBA" id="ARBA00023157"/>
    </source>
</evidence>
<dbReference type="STRING" id="48698.ENSPFOP00000029865"/>
<evidence type="ECO:0000256" key="3">
    <source>
        <dbReference type="SAM" id="SignalP"/>
    </source>
</evidence>
<dbReference type="PROSITE" id="PS51390">
    <property type="entry name" value="WAP"/>
    <property type="match status" value="1"/>
</dbReference>
<evidence type="ECO:0000313" key="5">
    <source>
        <dbReference type="Ensembl" id="ENSPFOP00000029865.1"/>
    </source>
</evidence>
<dbReference type="PRINTS" id="PR00003">
    <property type="entry name" value="4DISULPHCORE"/>
</dbReference>
<reference evidence="5" key="3">
    <citation type="submission" date="2025-09" db="UniProtKB">
        <authorList>
            <consortium name="Ensembl"/>
        </authorList>
    </citation>
    <scope>IDENTIFICATION</scope>
</reference>
<feature type="domain" description="WAP" evidence="4">
    <location>
        <begin position="24"/>
        <end position="69"/>
    </location>
</feature>
<dbReference type="GO" id="GO:0004867">
    <property type="term" value="F:serine-type endopeptidase inhibitor activity"/>
    <property type="evidence" value="ECO:0007669"/>
    <property type="project" value="TreeGrafter"/>
</dbReference>
<dbReference type="PANTHER" id="PTHR19441">
    <property type="entry name" value="WHEY ACDIC PROTEIN WAP"/>
    <property type="match status" value="1"/>
</dbReference>
<protein>
    <recommendedName>
        <fullName evidence="4">WAP domain-containing protein</fullName>
    </recommendedName>
</protein>
<dbReference type="GO" id="GO:0005615">
    <property type="term" value="C:extracellular space"/>
    <property type="evidence" value="ECO:0007669"/>
    <property type="project" value="TreeGrafter"/>
</dbReference>
<dbReference type="Ensembl" id="ENSPFOT00000027559.1">
    <property type="protein sequence ID" value="ENSPFOP00000029865.1"/>
    <property type="gene ID" value="ENSPFOG00000022592.1"/>
</dbReference>
<dbReference type="SUPFAM" id="SSF57256">
    <property type="entry name" value="Elafin-like"/>
    <property type="match status" value="2"/>
</dbReference>
<dbReference type="GO" id="GO:0045087">
    <property type="term" value="P:innate immune response"/>
    <property type="evidence" value="ECO:0007669"/>
    <property type="project" value="TreeGrafter"/>
</dbReference>
<reference evidence="6" key="1">
    <citation type="submission" date="2013-10" db="EMBL/GenBank/DDBJ databases">
        <authorList>
            <person name="Schartl M."/>
            <person name="Warren W."/>
        </authorList>
    </citation>
    <scope>NUCLEOTIDE SEQUENCE [LARGE SCALE GENOMIC DNA]</scope>
    <source>
        <strain evidence="6">female</strain>
    </source>
</reference>
<accession>A0A096MEM4</accession>
<evidence type="ECO:0000259" key="4">
    <source>
        <dbReference type="PROSITE" id="PS51390"/>
    </source>
</evidence>
<dbReference type="AlphaFoldDB" id="A0A096MEM4"/>